<dbReference type="InterPro" id="IPR013325">
    <property type="entry name" value="RNA_pol_sigma_r2"/>
</dbReference>
<evidence type="ECO:0000256" key="4">
    <source>
        <dbReference type="ARBA" id="ARBA00023163"/>
    </source>
</evidence>
<proteinExistence type="inferred from homology"/>
<gene>
    <name evidence="6" type="ORF">NG895_29085</name>
</gene>
<comment type="similarity">
    <text evidence="1">Belongs to the sigma-70 factor family. ECF subfamily.</text>
</comment>
<dbReference type="GO" id="GO:0006352">
    <property type="term" value="P:DNA-templated transcription initiation"/>
    <property type="evidence" value="ECO:0007669"/>
    <property type="project" value="InterPro"/>
</dbReference>
<dbReference type="Gene3D" id="1.10.10.10">
    <property type="entry name" value="Winged helix-like DNA-binding domain superfamily/Winged helix DNA-binding domain"/>
    <property type="match status" value="1"/>
</dbReference>
<dbReference type="RefSeq" id="WP_252856091.1">
    <property type="nucleotide sequence ID" value="NZ_JAMXLR010000095.1"/>
</dbReference>
<dbReference type="Pfam" id="PF04542">
    <property type="entry name" value="Sigma70_r2"/>
    <property type="match status" value="1"/>
</dbReference>
<dbReference type="InterPro" id="IPR036388">
    <property type="entry name" value="WH-like_DNA-bd_sf"/>
</dbReference>
<dbReference type="NCBIfam" id="TIGR02989">
    <property type="entry name" value="Sig-70_gvs1"/>
    <property type="match status" value="1"/>
</dbReference>
<dbReference type="InterPro" id="IPR007627">
    <property type="entry name" value="RNA_pol_sigma70_r2"/>
</dbReference>
<dbReference type="InterPro" id="IPR013324">
    <property type="entry name" value="RNA_pol_sigma_r3/r4-like"/>
</dbReference>
<dbReference type="NCBIfam" id="TIGR02937">
    <property type="entry name" value="sigma70-ECF"/>
    <property type="match status" value="1"/>
</dbReference>
<dbReference type="InterPro" id="IPR039425">
    <property type="entry name" value="RNA_pol_sigma-70-like"/>
</dbReference>
<evidence type="ECO:0000313" key="6">
    <source>
        <dbReference type="EMBL" id="MCO6047976.1"/>
    </source>
</evidence>
<comment type="caution">
    <text evidence="6">The sequence shown here is derived from an EMBL/GenBank/DDBJ whole genome shotgun (WGS) entry which is preliminary data.</text>
</comment>
<protein>
    <submittedName>
        <fullName evidence="6">Sigma-70 family RNA polymerase sigma factor</fullName>
    </submittedName>
</protein>
<dbReference type="Gene3D" id="1.10.1740.10">
    <property type="match status" value="1"/>
</dbReference>
<dbReference type="GO" id="GO:0016987">
    <property type="term" value="F:sigma factor activity"/>
    <property type="evidence" value="ECO:0007669"/>
    <property type="project" value="UniProtKB-KW"/>
</dbReference>
<dbReference type="AlphaFoldDB" id="A0A9X2FJ79"/>
<dbReference type="Proteomes" id="UP001155241">
    <property type="component" value="Unassembled WGS sequence"/>
</dbReference>
<feature type="domain" description="RNA polymerase sigma-70 region 2" evidence="5">
    <location>
        <begin position="16"/>
        <end position="82"/>
    </location>
</feature>
<dbReference type="SUPFAM" id="SSF88659">
    <property type="entry name" value="Sigma3 and sigma4 domains of RNA polymerase sigma factors"/>
    <property type="match status" value="1"/>
</dbReference>
<evidence type="ECO:0000313" key="7">
    <source>
        <dbReference type="Proteomes" id="UP001155241"/>
    </source>
</evidence>
<keyword evidence="3" id="KW-0731">Sigma factor</keyword>
<keyword evidence="4" id="KW-0804">Transcription</keyword>
<evidence type="ECO:0000259" key="5">
    <source>
        <dbReference type="Pfam" id="PF04542"/>
    </source>
</evidence>
<dbReference type="PANTHER" id="PTHR43133">
    <property type="entry name" value="RNA POLYMERASE ECF-TYPE SIGMA FACTO"/>
    <property type="match status" value="1"/>
</dbReference>
<reference evidence="6" key="1">
    <citation type="submission" date="2022-06" db="EMBL/GenBank/DDBJ databases">
        <title>Aeoliella straminimaris, a novel planctomycete from sediments.</title>
        <authorList>
            <person name="Vitorino I.R."/>
            <person name="Lage O.M."/>
        </authorList>
    </citation>
    <scope>NUCLEOTIDE SEQUENCE</scope>
    <source>
        <strain evidence="6">ICT_H6.2</strain>
    </source>
</reference>
<accession>A0A9X2FJ79</accession>
<dbReference type="InterPro" id="IPR014284">
    <property type="entry name" value="RNA_pol_sigma-70_dom"/>
</dbReference>
<dbReference type="InterPro" id="IPR014331">
    <property type="entry name" value="RNA_pol_sigma70_ECF_RHOBA"/>
</dbReference>
<keyword evidence="2" id="KW-0805">Transcription regulation</keyword>
<sequence length="179" mass="20485">MTNSSFDDQAEFVRLLSRHSSQIYGFILMLSVTHADADDIFQDTSVVLWKKFHTYERGTSFRAWACKIAYYEVLELRRNSSRMTYLSDTALTALATDALVLLQQEDERKESLADCLGKLAAHDRQLIEEKYFVHLSTEEIAKRSSKSIYAVYRALSRVHGLLLQCMRRSLDTSEGAVST</sequence>
<dbReference type="SUPFAM" id="SSF88946">
    <property type="entry name" value="Sigma2 domain of RNA polymerase sigma factors"/>
    <property type="match status" value="1"/>
</dbReference>
<organism evidence="6 7">
    <name type="scientific">Aeoliella straminimaris</name>
    <dbReference type="NCBI Taxonomy" id="2954799"/>
    <lineage>
        <taxon>Bacteria</taxon>
        <taxon>Pseudomonadati</taxon>
        <taxon>Planctomycetota</taxon>
        <taxon>Planctomycetia</taxon>
        <taxon>Pirellulales</taxon>
        <taxon>Lacipirellulaceae</taxon>
        <taxon>Aeoliella</taxon>
    </lineage>
</organism>
<name>A0A9X2FJ79_9BACT</name>
<evidence type="ECO:0000256" key="2">
    <source>
        <dbReference type="ARBA" id="ARBA00023015"/>
    </source>
</evidence>
<keyword evidence="7" id="KW-1185">Reference proteome</keyword>
<dbReference type="EMBL" id="JAMXLR010000095">
    <property type="protein sequence ID" value="MCO6047976.1"/>
    <property type="molecule type" value="Genomic_DNA"/>
</dbReference>
<evidence type="ECO:0000256" key="1">
    <source>
        <dbReference type="ARBA" id="ARBA00010641"/>
    </source>
</evidence>
<evidence type="ECO:0000256" key="3">
    <source>
        <dbReference type="ARBA" id="ARBA00023082"/>
    </source>
</evidence>
<dbReference type="PANTHER" id="PTHR43133:SF51">
    <property type="entry name" value="RNA POLYMERASE SIGMA FACTOR"/>
    <property type="match status" value="1"/>
</dbReference>